<keyword evidence="1" id="KW-0802">TPR repeat</keyword>
<dbReference type="STRING" id="877500.GCA_000935065_02434"/>
<evidence type="ECO:0008006" key="4">
    <source>
        <dbReference type="Google" id="ProtNLM"/>
    </source>
</evidence>
<organism evidence="2 3">
    <name type="scientific">Halarcobacter anaerophilus</name>
    <dbReference type="NCBI Taxonomy" id="877500"/>
    <lineage>
        <taxon>Bacteria</taxon>
        <taxon>Pseudomonadati</taxon>
        <taxon>Campylobacterota</taxon>
        <taxon>Epsilonproteobacteria</taxon>
        <taxon>Campylobacterales</taxon>
        <taxon>Arcobacteraceae</taxon>
        <taxon>Halarcobacter</taxon>
    </lineage>
</organism>
<dbReference type="PROSITE" id="PS50005">
    <property type="entry name" value="TPR"/>
    <property type="match status" value="1"/>
</dbReference>
<gene>
    <name evidence="2" type="ORF">CRV06_01440</name>
</gene>
<dbReference type="SUPFAM" id="SSF81901">
    <property type="entry name" value="HCP-like"/>
    <property type="match status" value="1"/>
</dbReference>
<proteinExistence type="predicted"/>
<keyword evidence="3" id="KW-1185">Reference proteome</keyword>
<name>A0A4Q0Y6Y5_9BACT</name>
<reference evidence="2 3" key="1">
    <citation type="submission" date="2017-10" db="EMBL/GenBank/DDBJ databases">
        <title>Genomics of the genus Arcobacter.</title>
        <authorList>
            <person name="Perez-Cataluna A."/>
            <person name="Figueras M.J."/>
        </authorList>
    </citation>
    <scope>NUCLEOTIDE SEQUENCE [LARGE SCALE GENOMIC DNA]</scope>
    <source>
        <strain evidence="2 3">DSM 24636</strain>
    </source>
</reference>
<dbReference type="OrthoDB" id="9766710at2"/>
<dbReference type="InterPro" id="IPR019734">
    <property type="entry name" value="TPR_rpt"/>
</dbReference>
<dbReference type="RefSeq" id="WP_129081040.1">
    <property type="nucleotide sequence ID" value="NZ_CP041070.1"/>
</dbReference>
<dbReference type="Gene3D" id="1.25.40.10">
    <property type="entry name" value="Tetratricopeptide repeat domain"/>
    <property type="match status" value="2"/>
</dbReference>
<evidence type="ECO:0000313" key="3">
    <source>
        <dbReference type="Proteomes" id="UP000290191"/>
    </source>
</evidence>
<dbReference type="Proteomes" id="UP000290191">
    <property type="component" value="Unassembled WGS sequence"/>
</dbReference>
<protein>
    <recommendedName>
        <fullName evidence="4">Tetratricopeptide repeat protein</fullName>
    </recommendedName>
</protein>
<dbReference type="AlphaFoldDB" id="A0A4Q0Y6Y5"/>
<evidence type="ECO:0000256" key="1">
    <source>
        <dbReference type="PROSITE-ProRule" id="PRU00339"/>
    </source>
</evidence>
<accession>A0A4Q0Y6Y5</accession>
<dbReference type="InterPro" id="IPR011990">
    <property type="entry name" value="TPR-like_helical_dom_sf"/>
</dbReference>
<dbReference type="SUPFAM" id="SSF48452">
    <property type="entry name" value="TPR-like"/>
    <property type="match status" value="1"/>
</dbReference>
<sequence length="412" mass="48540">MNEPQKSNLINPDFKYKTFAQEDRYVMYALEYLREGNKEEAADLFEKLYENTFNNEYLLEYSRLSFALKRYDDLIEIIEKNREKITNSEDNILKIYILALVQKSEFEKAEKEIKNLLKIEENDSIYELLGSVYIRKGEYNKAKELFGKIYERTSSISSLLSLTDIMYRYTNQRAEAINLLESYITIRGCDNIICSRLLELYQNENNIDGVISILKRTYITFKDKGNAQALEKIYKLLMFYLEKKDVKEAISFLEESGANDEKLLSLYKATQEYKKAYTLANKLYEKSSNIDYLAQIAIIEFEMAKDKRKVLKGVIKKFEYVLTVLDSHVYQNYLGYLLIDYDIDVKKGLYFVKKALEKAPNNLAYIDSLAWGQYKLKDCENAYINMKKVIDATGLNDDEIRLHWEKIKECNK</sequence>
<comment type="caution">
    <text evidence="2">The sequence shown here is derived from an EMBL/GenBank/DDBJ whole genome shotgun (WGS) entry which is preliminary data.</text>
</comment>
<dbReference type="EMBL" id="PDKO01000001">
    <property type="protein sequence ID" value="RXJ64649.1"/>
    <property type="molecule type" value="Genomic_DNA"/>
</dbReference>
<evidence type="ECO:0000313" key="2">
    <source>
        <dbReference type="EMBL" id="RXJ64649.1"/>
    </source>
</evidence>
<feature type="repeat" description="TPR" evidence="1">
    <location>
        <begin position="123"/>
        <end position="156"/>
    </location>
</feature>